<dbReference type="AlphaFoldDB" id="A0AAW6INJ8"/>
<dbReference type="RefSeq" id="WP_272841837.1">
    <property type="nucleotide sequence ID" value="NZ_JAQQPO010000020.1"/>
</dbReference>
<evidence type="ECO:0000313" key="1">
    <source>
        <dbReference type="EMBL" id="MDC7959794.1"/>
    </source>
</evidence>
<accession>A0AAW6INJ8</accession>
<organism evidence="1 2">
    <name type="scientific">Bacteroides ovatus</name>
    <dbReference type="NCBI Taxonomy" id="28116"/>
    <lineage>
        <taxon>Bacteria</taxon>
        <taxon>Pseudomonadati</taxon>
        <taxon>Bacteroidota</taxon>
        <taxon>Bacteroidia</taxon>
        <taxon>Bacteroidales</taxon>
        <taxon>Bacteroidaceae</taxon>
        <taxon>Bacteroides</taxon>
    </lineage>
</organism>
<evidence type="ECO:0000313" key="2">
    <source>
        <dbReference type="Proteomes" id="UP001215078"/>
    </source>
</evidence>
<sequence length="491" mass="57792">MSIKALYVKEVFDTKCGSRRYNYGVATFLAKPELIIPTTGEHDYRTCECCQKNRLQILENLKNKMEKFPFCCAHHKKILTLKEFDKRDYYNADVMCADKVIFCYQHILNNQYRTDWRSDIENYLEYAINSFGLFPEGYGAPLFIGEFLDYLSQLIKGNLDIKQEIRSFINSYITDLKKPIKSVTKNPINFLLSKYDVWLKSFPFDFPEFQNAKKYFEQRSPIMFTESAYNPYTQLTKAHLITEKDLVNYLLGCTQALIKKIDLRSLEQNPILLQYQKLIIDKSYQIENEELFESYSKEELRYIGLIKKWLKIQQHYIEQTKSVLDFNKTISQGDTYDTSYSEAMHRIKFFKNFIEDKDGYKLFNRNDGKCKEMDVQLSFKLVWYKTKFAVDSEVGNGRGVVDFIISKGANDKTLIEFKLASNSKLEANLLHQLPVYEKANNTNKSIEVILYFNEQEKKKVDRVLKKIDSLNKENMIIIDCMNCKLSASNIR</sequence>
<gene>
    <name evidence="1" type="ORF">PQ628_16435</name>
</gene>
<protein>
    <submittedName>
        <fullName evidence="1">Uncharacterized protein</fullName>
    </submittedName>
</protein>
<dbReference type="EMBL" id="JAQQPO010000020">
    <property type="protein sequence ID" value="MDC7959794.1"/>
    <property type="molecule type" value="Genomic_DNA"/>
</dbReference>
<dbReference type="Proteomes" id="UP001215078">
    <property type="component" value="Unassembled WGS sequence"/>
</dbReference>
<reference evidence="1" key="1">
    <citation type="submission" date="2022-10" db="EMBL/GenBank/DDBJ databases">
        <title>Human gut microbiome strain richness.</title>
        <authorList>
            <person name="Chen-Liaw A."/>
        </authorList>
    </citation>
    <scope>NUCLEOTIDE SEQUENCE</scope>
    <source>
        <strain evidence="1">RTP21484st1_H8_RTP21484_190118</strain>
    </source>
</reference>
<name>A0AAW6INJ8_BACOV</name>
<comment type="caution">
    <text evidence="1">The sequence shown here is derived from an EMBL/GenBank/DDBJ whole genome shotgun (WGS) entry which is preliminary data.</text>
</comment>
<proteinExistence type="predicted"/>